<feature type="transmembrane region" description="Helical" evidence="4">
    <location>
        <begin position="145"/>
        <end position="167"/>
    </location>
</feature>
<dbReference type="PROSITE" id="PS50850">
    <property type="entry name" value="MFS"/>
    <property type="match status" value="1"/>
</dbReference>
<keyword evidence="1 4" id="KW-0812">Transmembrane</keyword>
<evidence type="ECO:0000313" key="6">
    <source>
        <dbReference type="EMBL" id="PWG78488.1"/>
    </source>
</evidence>
<keyword evidence="4" id="KW-1003">Cell membrane</keyword>
<feature type="transmembrane region" description="Helical" evidence="4">
    <location>
        <begin position="276"/>
        <end position="298"/>
    </location>
</feature>
<dbReference type="InterPro" id="IPR052714">
    <property type="entry name" value="MFS_Exporter"/>
</dbReference>
<dbReference type="Pfam" id="PF07690">
    <property type="entry name" value="MFS_1"/>
    <property type="match status" value="1"/>
</dbReference>
<sequence>MGKESEYSLRRTRVEIAGFVFLTFLGYLIIGLSLAVLPVFIHQTLGYNTIVAGGVISLQYVMTFLVRGYSGSIVDRKGPKPAVLQGMGTFALSGLLLALASMFTGNGFICLVLIAITRLVTGFAEGMIGASPVNWAMLKVGEKHTATAISFNGIASYGALAIGAPLGVVLQKWIGLSGLGGLIVLISAVGFVISMRKTAIKGDRKSQRHSFLKVLQKVSPYGICLALGGIGFGTISTFITLYFEYLHWENGALSLTVFGVVFILCRVFFSGMIDKYGGLWVSTISLAFEAAGLLILWLAKDPVWAMAGAGVTGLGFSLVFPALGVEAVKLASPSNKGSALAGYALFIDVSLGVTGPLIGAVASQFGMLNIFLFSMLLVFSGLIICYSIQMRTRVPEAA</sequence>
<dbReference type="PANTHER" id="PTHR23531:SF1">
    <property type="entry name" value="QUINOLENE RESISTANCE PROTEIN NORA"/>
    <property type="match status" value="1"/>
</dbReference>
<dbReference type="InterPro" id="IPR036259">
    <property type="entry name" value="MFS_trans_sf"/>
</dbReference>
<proteinExistence type="inferred from homology"/>
<evidence type="ECO:0000313" key="7">
    <source>
        <dbReference type="Proteomes" id="UP000245647"/>
    </source>
</evidence>
<dbReference type="CDD" id="cd17489">
    <property type="entry name" value="MFS_YfcJ_like"/>
    <property type="match status" value="1"/>
</dbReference>
<dbReference type="OrthoDB" id="322544at2"/>
<dbReference type="AlphaFoldDB" id="A0A2U2PAR7"/>
<dbReference type="RefSeq" id="WP_109417945.1">
    <property type="nucleotide sequence ID" value="NZ_QEAS01000024.1"/>
</dbReference>
<keyword evidence="4" id="KW-0813">Transport</keyword>
<feature type="transmembrane region" description="Helical" evidence="4">
    <location>
        <begin position="214"/>
        <end position="239"/>
    </location>
</feature>
<feature type="transmembrane region" description="Helical" evidence="4">
    <location>
        <begin position="47"/>
        <end position="70"/>
    </location>
</feature>
<feature type="domain" description="Major facilitator superfamily (MFS) profile" evidence="5">
    <location>
        <begin position="12"/>
        <end position="393"/>
    </location>
</feature>
<evidence type="ECO:0000256" key="1">
    <source>
        <dbReference type="ARBA" id="ARBA00022692"/>
    </source>
</evidence>
<comment type="subcellular location">
    <subcellularLocation>
        <location evidence="4">Cell membrane</location>
        <topology evidence="4">Multi-pass membrane protein</topology>
    </subcellularLocation>
</comment>
<dbReference type="Proteomes" id="UP000245647">
    <property type="component" value="Unassembled WGS sequence"/>
</dbReference>
<dbReference type="InterPro" id="IPR023008">
    <property type="entry name" value="MFS_YhhS-like"/>
</dbReference>
<organism evidence="6 7">
    <name type="scientific">Pararcticibacter amylolyticus</name>
    <dbReference type="NCBI Taxonomy" id="2173175"/>
    <lineage>
        <taxon>Bacteria</taxon>
        <taxon>Pseudomonadati</taxon>
        <taxon>Bacteroidota</taxon>
        <taxon>Sphingobacteriia</taxon>
        <taxon>Sphingobacteriales</taxon>
        <taxon>Sphingobacteriaceae</taxon>
        <taxon>Pararcticibacter</taxon>
    </lineage>
</organism>
<feature type="transmembrane region" description="Helical" evidence="4">
    <location>
        <begin position="340"/>
        <end position="362"/>
    </location>
</feature>
<dbReference type="InterPro" id="IPR020846">
    <property type="entry name" value="MFS_dom"/>
</dbReference>
<dbReference type="Gene3D" id="1.20.1250.20">
    <property type="entry name" value="MFS general substrate transporter like domains"/>
    <property type="match status" value="1"/>
</dbReference>
<feature type="transmembrane region" description="Helical" evidence="4">
    <location>
        <begin position="173"/>
        <end position="193"/>
    </location>
</feature>
<dbReference type="HAMAP" id="MF_01118">
    <property type="entry name" value="MFS_YhhS"/>
    <property type="match status" value="1"/>
</dbReference>
<dbReference type="GO" id="GO:0005886">
    <property type="term" value="C:plasma membrane"/>
    <property type="evidence" value="ECO:0007669"/>
    <property type="project" value="UniProtKB-SubCell"/>
</dbReference>
<feature type="transmembrane region" description="Helical" evidence="4">
    <location>
        <begin position="368"/>
        <end position="388"/>
    </location>
</feature>
<keyword evidence="3 4" id="KW-0472">Membrane</keyword>
<comment type="similarity">
    <text evidence="4">Belongs to the major facilitator superfamily. YhhS family.</text>
</comment>
<comment type="caution">
    <text evidence="4">Lacks conserved residue(s) required for the propagation of feature annotation.</text>
</comment>
<feature type="transmembrane region" description="Helical" evidence="4">
    <location>
        <begin position="304"/>
        <end position="328"/>
    </location>
</feature>
<dbReference type="EMBL" id="QEAS01000024">
    <property type="protein sequence ID" value="PWG78488.1"/>
    <property type="molecule type" value="Genomic_DNA"/>
</dbReference>
<gene>
    <name evidence="6" type="ORF">DDR33_21920</name>
</gene>
<keyword evidence="7" id="KW-1185">Reference proteome</keyword>
<feature type="transmembrane region" description="Helical" evidence="4">
    <location>
        <begin position="251"/>
        <end position="269"/>
    </location>
</feature>
<keyword evidence="2 4" id="KW-1133">Transmembrane helix</keyword>
<dbReference type="NCBIfam" id="NF003477">
    <property type="entry name" value="PRK05122.1"/>
    <property type="match status" value="1"/>
</dbReference>
<protein>
    <recommendedName>
        <fullName evidence="4">Uncharacterized MFS-type transporter DDR33_21920</fullName>
    </recommendedName>
</protein>
<comment type="caution">
    <text evidence="6">The sequence shown here is derived from an EMBL/GenBank/DDBJ whole genome shotgun (WGS) entry which is preliminary data.</text>
</comment>
<accession>A0A2U2PAR7</accession>
<reference evidence="6 7" key="1">
    <citation type="submission" date="2018-04" db="EMBL/GenBank/DDBJ databases">
        <title>Pedobacter chongqingensis sp. nov., isolated from a rottenly hemp rope.</title>
        <authorList>
            <person name="Cai Y."/>
        </authorList>
    </citation>
    <scope>NUCLEOTIDE SEQUENCE [LARGE SCALE GENOMIC DNA]</scope>
    <source>
        <strain evidence="6 7">FJ4-8</strain>
    </source>
</reference>
<evidence type="ECO:0000256" key="3">
    <source>
        <dbReference type="ARBA" id="ARBA00023136"/>
    </source>
</evidence>
<dbReference type="InterPro" id="IPR011701">
    <property type="entry name" value="MFS"/>
</dbReference>
<dbReference type="GO" id="GO:0022857">
    <property type="term" value="F:transmembrane transporter activity"/>
    <property type="evidence" value="ECO:0007669"/>
    <property type="project" value="UniProtKB-UniRule"/>
</dbReference>
<evidence type="ECO:0000256" key="2">
    <source>
        <dbReference type="ARBA" id="ARBA00022989"/>
    </source>
</evidence>
<name>A0A2U2PAR7_9SPHI</name>
<evidence type="ECO:0000259" key="5">
    <source>
        <dbReference type="PROSITE" id="PS50850"/>
    </source>
</evidence>
<feature type="transmembrane region" description="Helical" evidence="4">
    <location>
        <begin position="16"/>
        <end position="41"/>
    </location>
</feature>
<evidence type="ECO:0000256" key="4">
    <source>
        <dbReference type="HAMAP-Rule" id="MF_01118"/>
    </source>
</evidence>
<dbReference type="SUPFAM" id="SSF103473">
    <property type="entry name" value="MFS general substrate transporter"/>
    <property type="match status" value="1"/>
</dbReference>
<dbReference type="PANTHER" id="PTHR23531">
    <property type="entry name" value="QUINOLENE RESISTANCE PROTEIN NORA"/>
    <property type="match status" value="1"/>
</dbReference>